<evidence type="ECO:0000259" key="3">
    <source>
        <dbReference type="PROSITE" id="PS50887"/>
    </source>
</evidence>
<evidence type="ECO:0000313" key="4">
    <source>
        <dbReference type="EMBL" id="UOE19085.1"/>
    </source>
</evidence>
<dbReference type="GO" id="GO:0051607">
    <property type="term" value="P:defense response to virus"/>
    <property type="evidence" value="ECO:0007669"/>
    <property type="project" value="UniProtKB-KW"/>
</dbReference>
<sequence length="572" mass="61187">MNSGNDLVVIGLSGVQRFIAEAQSTADLANASDIASRLAAVAAHRFAPEDLVLPASADPEGMPNRIVALTPAGTGQDLARAAVRAVREEWDTWVGRLFGRAIEVPGFPEVFWSVAGPDVGNYARQWEDAHVALAARKRLRGFDAPEYAGRRPCALAPRWAAEPQPPRGVPRHERDAGLSAAGWVKRRWHATPGLPAVRSSGFPSTSSIASAPYRAAVLDRLGEPEVRSAAKQLRAAVRAVAGDERFRAVESPVPALRWDRANTLAEWLARGAGWWVYPTVWQEASLRREYATDGHTFDDAHVERGRAAARALHESVGWAEPTPYYAVLALDLDGMGAFLSRDPVDAGRHRAVSARLGDVARAQRTVIEERSGVCVYAGGDDLLAFLPAAAALDAVQACRDALPGDGSLPSASAAVLFVHSRSALRHAVNRTRSLLEAAKSVPGKNAVAVGFATGSGTAFHTVRPWSGDGYGNAVERLQMFLPADAAQGAGLSPRLVADLWRHRRGLAELASASDSREVYRKEVTRLVLRHGGSRTDADTLVAFGFTEYADSGSAPVPVDAARVAVFLRGESR</sequence>
<evidence type="ECO:0000313" key="5">
    <source>
        <dbReference type="Proteomes" id="UP000265719"/>
    </source>
</evidence>
<dbReference type="InterPro" id="IPR054767">
    <property type="entry name" value="Cas10-Cmr2_palm2"/>
</dbReference>
<dbReference type="Proteomes" id="UP000265719">
    <property type="component" value="Chromosome"/>
</dbReference>
<dbReference type="AlphaFoldDB" id="A0AA97LW24"/>
<keyword evidence="2" id="KW-0051">Antiviral defense</keyword>
<dbReference type="GO" id="GO:0000166">
    <property type="term" value="F:nucleotide binding"/>
    <property type="evidence" value="ECO:0007669"/>
    <property type="project" value="UniProtKB-KW"/>
</dbReference>
<dbReference type="EMBL" id="CP063196">
    <property type="protein sequence ID" value="UOE19085.1"/>
    <property type="molecule type" value="Genomic_DNA"/>
</dbReference>
<organism evidence="4 5">
    <name type="scientific">Thermobifida halotolerans</name>
    <dbReference type="NCBI Taxonomy" id="483545"/>
    <lineage>
        <taxon>Bacteria</taxon>
        <taxon>Bacillati</taxon>
        <taxon>Actinomycetota</taxon>
        <taxon>Actinomycetes</taxon>
        <taxon>Streptosporangiales</taxon>
        <taxon>Nocardiopsidaceae</taxon>
        <taxon>Thermobifida</taxon>
    </lineage>
</organism>
<proteinExistence type="predicted"/>
<dbReference type="Gene3D" id="3.30.70.2220">
    <property type="entry name" value="CRISPR-Cas system, Cmr2 subunit, D1 domain, cysteine cluster"/>
    <property type="match status" value="1"/>
</dbReference>
<evidence type="ECO:0000256" key="1">
    <source>
        <dbReference type="ARBA" id="ARBA00022741"/>
    </source>
</evidence>
<dbReference type="InterPro" id="IPR038242">
    <property type="entry name" value="Cmr2_N"/>
</dbReference>
<keyword evidence="1" id="KW-0547">Nucleotide-binding</keyword>
<dbReference type="RefSeq" id="WP_068692646.1">
    <property type="nucleotide sequence ID" value="NZ_CP063196.1"/>
</dbReference>
<name>A0AA97LW24_9ACTN</name>
<keyword evidence="5" id="KW-1185">Reference proteome</keyword>
<dbReference type="InterPro" id="IPR043128">
    <property type="entry name" value="Rev_trsase/Diguanyl_cyclase"/>
</dbReference>
<dbReference type="Pfam" id="PF22335">
    <property type="entry name" value="Cas10-Cmr2_palm2"/>
    <property type="match status" value="1"/>
</dbReference>
<reference evidence="4" key="1">
    <citation type="submission" date="2020-10" db="EMBL/GenBank/DDBJ databases">
        <title>De novo genome project of the cellulose decomposer Thermobifida halotolerans type strain.</title>
        <authorList>
            <person name="Nagy I."/>
            <person name="Horvath B."/>
            <person name="Kukolya J."/>
            <person name="Nagy I."/>
            <person name="Orsini M."/>
        </authorList>
    </citation>
    <scope>NUCLEOTIDE SEQUENCE</scope>
    <source>
        <strain evidence="4">DSM 44931</strain>
    </source>
</reference>
<feature type="domain" description="GGDEF" evidence="3">
    <location>
        <begin position="323"/>
        <end position="452"/>
    </location>
</feature>
<dbReference type="KEGG" id="thao:NI17_020380"/>
<evidence type="ECO:0000256" key="2">
    <source>
        <dbReference type="ARBA" id="ARBA00023118"/>
    </source>
</evidence>
<protein>
    <recommendedName>
        <fullName evidence="3">GGDEF domain-containing protein</fullName>
    </recommendedName>
</protein>
<gene>
    <name evidence="4" type="ORF">NI17_020380</name>
</gene>
<dbReference type="Gene3D" id="3.30.70.270">
    <property type="match status" value="1"/>
</dbReference>
<dbReference type="InterPro" id="IPR000160">
    <property type="entry name" value="GGDEF_dom"/>
</dbReference>
<dbReference type="PROSITE" id="PS50887">
    <property type="entry name" value="GGDEF"/>
    <property type="match status" value="1"/>
</dbReference>
<accession>A0AA97LW24</accession>